<gene>
    <name evidence="2" type="ORF">GCM10009663_71290</name>
</gene>
<feature type="region of interest" description="Disordered" evidence="1">
    <location>
        <begin position="1"/>
        <end position="28"/>
    </location>
</feature>
<accession>A0ABP4ESS5</accession>
<dbReference type="Proteomes" id="UP001499987">
    <property type="component" value="Unassembled WGS sequence"/>
</dbReference>
<evidence type="ECO:0000313" key="2">
    <source>
        <dbReference type="EMBL" id="GAA1121451.1"/>
    </source>
</evidence>
<name>A0ABP4ESS5_9ACTN</name>
<evidence type="ECO:0000256" key="1">
    <source>
        <dbReference type="SAM" id="MobiDB-lite"/>
    </source>
</evidence>
<proteinExistence type="predicted"/>
<organism evidence="2 3">
    <name type="scientific">Kitasatospora arboriphila</name>
    <dbReference type="NCBI Taxonomy" id="258052"/>
    <lineage>
        <taxon>Bacteria</taxon>
        <taxon>Bacillati</taxon>
        <taxon>Actinomycetota</taxon>
        <taxon>Actinomycetes</taxon>
        <taxon>Kitasatosporales</taxon>
        <taxon>Streptomycetaceae</taxon>
        <taxon>Kitasatospora</taxon>
    </lineage>
</organism>
<evidence type="ECO:0000313" key="3">
    <source>
        <dbReference type="Proteomes" id="UP001499987"/>
    </source>
</evidence>
<dbReference type="EMBL" id="BAAALD010000125">
    <property type="protein sequence ID" value="GAA1121451.1"/>
    <property type="molecule type" value="Genomic_DNA"/>
</dbReference>
<protein>
    <submittedName>
        <fullName evidence="2">Uncharacterized protein</fullName>
    </submittedName>
</protein>
<feature type="region of interest" description="Disordered" evidence="1">
    <location>
        <begin position="60"/>
        <end position="87"/>
    </location>
</feature>
<feature type="compositionally biased region" description="Low complexity" evidence="1">
    <location>
        <begin position="7"/>
        <end position="18"/>
    </location>
</feature>
<keyword evidence="3" id="KW-1185">Reference proteome</keyword>
<reference evidence="3" key="1">
    <citation type="journal article" date="2019" name="Int. J. Syst. Evol. Microbiol.">
        <title>The Global Catalogue of Microorganisms (GCM) 10K type strain sequencing project: providing services to taxonomists for standard genome sequencing and annotation.</title>
        <authorList>
            <consortium name="The Broad Institute Genomics Platform"/>
            <consortium name="The Broad Institute Genome Sequencing Center for Infectious Disease"/>
            <person name="Wu L."/>
            <person name="Ma J."/>
        </authorList>
    </citation>
    <scope>NUCLEOTIDE SEQUENCE [LARGE SCALE GENOMIC DNA]</scope>
    <source>
        <strain evidence="3">JCM 13002</strain>
    </source>
</reference>
<comment type="caution">
    <text evidence="2">The sequence shown here is derived from an EMBL/GenBank/DDBJ whole genome shotgun (WGS) entry which is preliminary data.</text>
</comment>
<sequence length="87" mass="8116">MCREPLSCSSISSAVTSSPGPKPPHTASFGTFVKVGTAAAAGAPPGVADATAGAAVAEPAGPAAGLASDPQAVSTTDPKATAPARAT</sequence>